<keyword evidence="1" id="KW-0472">Membrane</keyword>
<dbReference type="EMBL" id="JAEKMH010000002">
    <property type="protein sequence ID" value="MBJ3784583.1"/>
    <property type="molecule type" value="Genomic_DNA"/>
</dbReference>
<evidence type="ECO:0000313" key="3">
    <source>
        <dbReference type="Proteomes" id="UP000602124"/>
    </source>
</evidence>
<comment type="caution">
    <text evidence="2">The sequence shown here is derived from an EMBL/GenBank/DDBJ whole genome shotgun (WGS) entry which is preliminary data.</text>
</comment>
<organism evidence="2 3">
    <name type="scientific">Devosia sediminis</name>
    <dbReference type="NCBI Taxonomy" id="2798801"/>
    <lineage>
        <taxon>Bacteria</taxon>
        <taxon>Pseudomonadati</taxon>
        <taxon>Pseudomonadota</taxon>
        <taxon>Alphaproteobacteria</taxon>
        <taxon>Hyphomicrobiales</taxon>
        <taxon>Devosiaceae</taxon>
        <taxon>Devosia</taxon>
    </lineage>
</organism>
<feature type="transmembrane region" description="Helical" evidence="1">
    <location>
        <begin position="21"/>
        <end position="45"/>
    </location>
</feature>
<gene>
    <name evidence="2" type="ORF">JEQ47_07620</name>
</gene>
<reference evidence="2" key="1">
    <citation type="submission" date="2020-12" db="EMBL/GenBank/DDBJ databases">
        <title>Devosia sp. MSA67 isolated from Mo River.</title>
        <authorList>
            <person name="Ma F."/>
            <person name="Zi Z."/>
        </authorList>
    </citation>
    <scope>NUCLEOTIDE SEQUENCE</scope>
    <source>
        <strain evidence="2">MSA67</strain>
    </source>
</reference>
<keyword evidence="1" id="KW-1133">Transmembrane helix</keyword>
<protein>
    <recommendedName>
        <fullName evidence="4">DUF998 domain-containing protein</fullName>
    </recommendedName>
</protein>
<keyword evidence="3" id="KW-1185">Reference proteome</keyword>
<dbReference type="AlphaFoldDB" id="A0A934IPS6"/>
<evidence type="ECO:0008006" key="4">
    <source>
        <dbReference type="Google" id="ProtNLM"/>
    </source>
</evidence>
<sequence length="247" mass="26253">MLHQPPSITAGSYISRKTAKTLVWTSFTLGAFIIAAGICWELVAVDDATDRRFAALSLFGGYNNATSWFQSAGLVVCAVIWFMAIDNSRASSRPTFFVMPSTLLYMAISEHTNLDHELTFHLASAIGTAGAAFHIQMAAALAATAVLATITRSALLQFGFAVAPFAAAAAVYILGVIGLDLVAFEASVRGASPEALRVLYATEEILETVGVWLFLVASCNLIVATPQVSPQVSPQDSLSKFSIKKDV</sequence>
<accession>A0A934IPS6</accession>
<keyword evidence="1" id="KW-0812">Transmembrane</keyword>
<dbReference type="RefSeq" id="WP_198875825.1">
    <property type="nucleotide sequence ID" value="NZ_JAEKMH010000002.1"/>
</dbReference>
<evidence type="ECO:0000313" key="2">
    <source>
        <dbReference type="EMBL" id="MBJ3784583.1"/>
    </source>
</evidence>
<proteinExistence type="predicted"/>
<feature type="transmembrane region" description="Helical" evidence="1">
    <location>
        <begin position="120"/>
        <end position="148"/>
    </location>
</feature>
<name>A0A934IPS6_9HYPH</name>
<feature type="transmembrane region" description="Helical" evidence="1">
    <location>
        <begin position="65"/>
        <end position="84"/>
    </location>
</feature>
<feature type="transmembrane region" description="Helical" evidence="1">
    <location>
        <begin position="160"/>
        <end position="184"/>
    </location>
</feature>
<dbReference type="Proteomes" id="UP000602124">
    <property type="component" value="Unassembled WGS sequence"/>
</dbReference>
<evidence type="ECO:0000256" key="1">
    <source>
        <dbReference type="SAM" id="Phobius"/>
    </source>
</evidence>